<evidence type="ECO:0000259" key="1">
    <source>
        <dbReference type="Pfam" id="PF13454"/>
    </source>
</evidence>
<proteinExistence type="predicted"/>
<feature type="domain" description="FAD-dependent urate hydroxylase HpyO/Asp monooxygenase CreE-like FAD/NAD(P)-binding" evidence="1">
    <location>
        <begin position="6"/>
        <end position="170"/>
    </location>
</feature>
<dbReference type="PANTHER" id="PTHR40254">
    <property type="entry name" value="BLR0577 PROTEIN"/>
    <property type="match status" value="1"/>
</dbReference>
<dbReference type="PANTHER" id="PTHR40254:SF1">
    <property type="entry name" value="BLR0577 PROTEIN"/>
    <property type="match status" value="1"/>
</dbReference>
<protein>
    <submittedName>
        <fullName evidence="2">FAD-dependent oxidoreductase</fullName>
    </submittedName>
</protein>
<dbReference type="RefSeq" id="WP_054727916.1">
    <property type="nucleotide sequence ID" value="NZ_CP009429.1"/>
</dbReference>
<evidence type="ECO:0000313" key="3">
    <source>
        <dbReference type="Proteomes" id="UP000076088"/>
    </source>
</evidence>
<reference evidence="3" key="1">
    <citation type="submission" date="2015-11" db="EMBL/GenBank/DDBJ databases">
        <title>Complete genome sequence of a polyethylene-glycol degrader Sphingopyxis macrogoltabida 203N (NBRC 111659).</title>
        <authorList>
            <person name="Yoshiyuki O."/>
            <person name="Shouta N."/>
            <person name="Nagata Y."/>
            <person name="Numata M."/>
            <person name="Tsuchikane K."/>
            <person name="Hosoyama A."/>
            <person name="Yamazoe A."/>
            <person name="Tsuda M."/>
            <person name="Fujita N."/>
            <person name="Kawai F."/>
        </authorList>
    </citation>
    <scope>NUCLEOTIDE SEQUENCE [LARGE SCALE GENOMIC DNA]</scope>
    <source>
        <strain evidence="3">203N</strain>
    </source>
</reference>
<sequence>MTPRIAFVGAGPTTLYTLHALLAHSPPPFCLAVYEAQASAGRGTPYRPGWNDPAMLANIASIEIPPLAETLCDWLIRQPPERLADLGIDPHAIGERTFYPRVALGEYFRDQFEAVIDLARARGIEVELRTRCRVEDAVSTSGAMLLKIRTRSGELADEAFDHVVLATGHQWPAEPEVRPGYFLSPWPASTLAAVPPCDIGIRGSSLTAIDACIALAGTHGSFDEADDGETHYRPAPATDAFHMTMMSRKGLLPEADFYAPLPYEPLAICTEEAITRLVASRDDQLLDAAFELFKAELAAADLPYAAGIGLKNLDLEGFCEAYFARRAATDPFEWAEANLAEAKRDYAARHTVAWRYAILRMHETLALLAPHLEAADYRRFVRHFKPVFVDDYATVPHKSIRRLLALHRAGKLDVMAIGDDYRIDTSGEEAGATLVLDGEHRHFPVFIEAMGQRPLGAAAFPFPSLRRQGIVRDAEPGAGKAEARGIAIDEAFHPLADDIPEARLFCLSLPFLLGRHPFIQGITSSHEMGLVVGEQLAAAIGGASAEEKAA</sequence>
<dbReference type="Pfam" id="PF13454">
    <property type="entry name" value="NAD_binding_9"/>
    <property type="match status" value="1"/>
</dbReference>
<gene>
    <name evidence="2" type="ORF">ATM17_08495</name>
</gene>
<dbReference type="AlphaFoldDB" id="A0AAC9AUV0"/>
<dbReference type="SUPFAM" id="SSF51905">
    <property type="entry name" value="FAD/NAD(P)-binding domain"/>
    <property type="match status" value="1"/>
</dbReference>
<dbReference type="InterPro" id="IPR038732">
    <property type="entry name" value="HpyO/CreE_NAD-binding"/>
</dbReference>
<accession>A0AAC9AUV0</accession>
<name>A0AAC9AUV0_SPHMC</name>
<reference evidence="2 3" key="2">
    <citation type="journal article" date="2016" name="Genome Announc.">
        <title>Complete Genome Sequence of Sphingopyxis macrogoltabida Strain 203N (NBRC 111659), a Polyethylene Glycol Degrader.</title>
        <authorList>
            <person name="Ohtsubo Y."/>
            <person name="Nonoyama S."/>
            <person name="Nagata Y."/>
            <person name="Numata M."/>
            <person name="Tsuchikane K."/>
            <person name="Hosoyama A."/>
            <person name="Yamazoe A."/>
            <person name="Tsuda M."/>
            <person name="Fujita N."/>
            <person name="Kawai F."/>
        </authorList>
    </citation>
    <scope>NUCLEOTIDE SEQUENCE [LARGE SCALE GENOMIC DNA]</scope>
    <source>
        <strain evidence="2 3">203N</strain>
    </source>
</reference>
<dbReference type="Proteomes" id="UP000076088">
    <property type="component" value="Chromosome"/>
</dbReference>
<dbReference type="InterPro" id="IPR036188">
    <property type="entry name" value="FAD/NAD-bd_sf"/>
</dbReference>
<dbReference type="KEGG" id="smaz:LH19_11340"/>
<dbReference type="EMBL" id="CP013344">
    <property type="protein sequence ID" value="AMU89074.1"/>
    <property type="molecule type" value="Genomic_DNA"/>
</dbReference>
<dbReference type="InterPro" id="IPR052189">
    <property type="entry name" value="L-asp_N-monooxygenase_NS-form"/>
</dbReference>
<keyword evidence="3" id="KW-1185">Reference proteome</keyword>
<dbReference type="Gene3D" id="3.50.50.60">
    <property type="entry name" value="FAD/NAD(P)-binding domain"/>
    <property type="match status" value="1"/>
</dbReference>
<evidence type="ECO:0000313" key="2">
    <source>
        <dbReference type="EMBL" id="AMU89074.1"/>
    </source>
</evidence>
<organism evidence="2 3">
    <name type="scientific">Sphingopyxis macrogoltabida</name>
    <name type="common">Sphingomonas macrogoltabidus</name>
    <dbReference type="NCBI Taxonomy" id="33050"/>
    <lineage>
        <taxon>Bacteria</taxon>
        <taxon>Pseudomonadati</taxon>
        <taxon>Pseudomonadota</taxon>
        <taxon>Alphaproteobacteria</taxon>
        <taxon>Sphingomonadales</taxon>
        <taxon>Sphingomonadaceae</taxon>
        <taxon>Sphingopyxis</taxon>
    </lineage>
</organism>